<proteinExistence type="predicted"/>
<protein>
    <submittedName>
        <fullName evidence="2">Uncharacterized protein</fullName>
    </submittedName>
</protein>
<gene>
    <name evidence="2" type="ORF">SAMN04488121_102243</name>
</gene>
<evidence type="ECO:0000313" key="3">
    <source>
        <dbReference type="Proteomes" id="UP000199045"/>
    </source>
</evidence>
<feature type="transmembrane region" description="Helical" evidence="1">
    <location>
        <begin position="66"/>
        <end position="90"/>
    </location>
</feature>
<evidence type="ECO:0000256" key="1">
    <source>
        <dbReference type="SAM" id="Phobius"/>
    </source>
</evidence>
<dbReference type="STRING" id="104663.SAMN04488121_102243"/>
<accession>A0A1G7M071</accession>
<dbReference type="AlphaFoldDB" id="A0A1G7M071"/>
<keyword evidence="1" id="KW-1133">Transmembrane helix</keyword>
<evidence type="ECO:0000313" key="2">
    <source>
        <dbReference type="EMBL" id="SDF55051.1"/>
    </source>
</evidence>
<feature type="transmembrane region" description="Helical" evidence="1">
    <location>
        <begin position="39"/>
        <end position="60"/>
    </location>
</feature>
<keyword evidence="1" id="KW-0812">Transmembrane</keyword>
<organism evidence="2 3">
    <name type="scientific">Chitinophaga filiformis</name>
    <name type="common">Myxococcus filiformis</name>
    <name type="synonym">Flexibacter filiformis</name>
    <dbReference type="NCBI Taxonomy" id="104663"/>
    <lineage>
        <taxon>Bacteria</taxon>
        <taxon>Pseudomonadati</taxon>
        <taxon>Bacteroidota</taxon>
        <taxon>Chitinophagia</taxon>
        <taxon>Chitinophagales</taxon>
        <taxon>Chitinophagaceae</taxon>
        <taxon>Chitinophaga</taxon>
    </lineage>
</organism>
<dbReference type="RefSeq" id="WP_089830445.1">
    <property type="nucleotide sequence ID" value="NZ_FNBN01000002.1"/>
</dbReference>
<name>A0A1G7M071_CHIFI</name>
<dbReference type="OrthoDB" id="1437682at2"/>
<sequence>MSGISHAITMALEAVINRATKKRVEANWEGRYILRMQKAYSILGWVCGMIACTPIVVLFFEVPSDISGWIALGFLFFSMGFAAALCILYYRNHQVAFDKTYIEVTSPLRKVTTSTWDKVVRTKYSYNAGLLTLIDSDGQKLKINHHLIGLSTFVSMLESKTGHRTGLGINRQ</sequence>
<dbReference type="EMBL" id="FNBN01000002">
    <property type="protein sequence ID" value="SDF55051.1"/>
    <property type="molecule type" value="Genomic_DNA"/>
</dbReference>
<reference evidence="2 3" key="1">
    <citation type="submission" date="2016-10" db="EMBL/GenBank/DDBJ databases">
        <authorList>
            <person name="de Groot N.N."/>
        </authorList>
    </citation>
    <scope>NUCLEOTIDE SEQUENCE [LARGE SCALE GENOMIC DNA]</scope>
    <source>
        <strain evidence="2 3">DSM 527</strain>
    </source>
</reference>
<dbReference type="Proteomes" id="UP000199045">
    <property type="component" value="Unassembled WGS sequence"/>
</dbReference>
<keyword evidence="1" id="KW-0472">Membrane</keyword>